<gene>
    <name evidence="2" type="ORF">DYB28_002946</name>
</gene>
<name>A0A9X8DQ99_APHAT</name>
<proteinExistence type="predicted"/>
<dbReference type="AlphaFoldDB" id="A0A9X8DQ99"/>
<comment type="caution">
    <text evidence="2">The sequence shown here is derived from an EMBL/GenBank/DDBJ whole genome shotgun (WGS) entry which is preliminary data.</text>
</comment>
<dbReference type="PANTHER" id="PTHR11012:SF30">
    <property type="entry name" value="PROTEIN KINASE-LIKE DOMAIN-CONTAINING"/>
    <property type="match status" value="1"/>
</dbReference>
<dbReference type="Gene3D" id="3.90.1200.10">
    <property type="match status" value="1"/>
</dbReference>
<protein>
    <recommendedName>
        <fullName evidence="1">CHK kinase-like domain-containing protein</fullName>
    </recommendedName>
</protein>
<dbReference type="InterPro" id="IPR011009">
    <property type="entry name" value="Kinase-like_dom_sf"/>
</dbReference>
<dbReference type="SUPFAM" id="SSF56112">
    <property type="entry name" value="Protein kinase-like (PK-like)"/>
    <property type="match status" value="1"/>
</dbReference>
<evidence type="ECO:0000313" key="2">
    <source>
        <dbReference type="EMBL" id="RLO01324.1"/>
    </source>
</evidence>
<dbReference type="SMART" id="SM00587">
    <property type="entry name" value="CHK"/>
    <property type="match status" value="1"/>
</dbReference>
<dbReference type="EMBL" id="QUTI01036558">
    <property type="protein sequence ID" value="RLO01324.1"/>
    <property type="molecule type" value="Genomic_DNA"/>
</dbReference>
<accession>A0A9X8DQ99</accession>
<sequence>MASTGIGGCFFTNWSFEMARKKVGGHPTGDLVAATVSAAFPGTLVVNQSEVCSLWAGYGSIYRVRLSSGVSAIVKHITPPHDSSSISNVRKVRSYEVEGYFYANLTGDVAAIPRLPRPYSIVSADNSFCFVLEDLSVEFPKMFHSLGGPTLRAALTWLAQFHATFWNCDDGGVADDGGYWYLATRQDEYDALGGEDLSVKLRAHAAWIDQKTRDPRYETLLHGDAKSANMLWRDETTCAWVDFQYVGRGLGAKDVAYLLCSSGNRSEVANKADDLLRWYFGEFESAMMLAGHDSRGYTFDQFQGHFDWCLLDYVRFMAGWGFWGNYEWAIQRTKSLLTELQC</sequence>
<dbReference type="InterPro" id="IPR002575">
    <property type="entry name" value="Aminoglycoside_PTrfase"/>
</dbReference>
<dbReference type="Proteomes" id="UP000275652">
    <property type="component" value="Unassembled WGS sequence"/>
</dbReference>
<dbReference type="PANTHER" id="PTHR11012">
    <property type="entry name" value="PROTEIN KINASE-LIKE DOMAIN-CONTAINING"/>
    <property type="match status" value="1"/>
</dbReference>
<feature type="domain" description="CHK kinase-like" evidence="1">
    <location>
        <begin position="130"/>
        <end position="289"/>
    </location>
</feature>
<reference evidence="2 3" key="1">
    <citation type="journal article" date="2018" name="J. Invertebr. Pathol.">
        <title>New genotyping method for the causative agent of crayfish plague (Aphanomyces astaci) based on whole genome data.</title>
        <authorList>
            <person name="Minardi D."/>
            <person name="Studholme D.J."/>
            <person name="van der Giezen M."/>
            <person name="Pretto T."/>
            <person name="Oidtmann B."/>
        </authorList>
    </citation>
    <scope>NUCLEOTIDE SEQUENCE [LARGE SCALE GENOMIC DNA]</scope>
    <source>
        <strain evidence="2 3">KB13</strain>
    </source>
</reference>
<dbReference type="InterPro" id="IPR015897">
    <property type="entry name" value="CHK_kinase-like"/>
</dbReference>
<dbReference type="Pfam" id="PF01636">
    <property type="entry name" value="APH"/>
    <property type="match status" value="1"/>
</dbReference>
<evidence type="ECO:0000313" key="3">
    <source>
        <dbReference type="Proteomes" id="UP000275652"/>
    </source>
</evidence>
<evidence type="ECO:0000259" key="1">
    <source>
        <dbReference type="SMART" id="SM00587"/>
    </source>
</evidence>
<organism evidence="2 3">
    <name type="scientific">Aphanomyces astaci</name>
    <name type="common">Crayfish plague agent</name>
    <dbReference type="NCBI Taxonomy" id="112090"/>
    <lineage>
        <taxon>Eukaryota</taxon>
        <taxon>Sar</taxon>
        <taxon>Stramenopiles</taxon>
        <taxon>Oomycota</taxon>
        <taxon>Saprolegniomycetes</taxon>
        <taxon>Saprolegniales</taxon>
        <taxon>Verrucalvaceae</taxon>
        <taxon>Aphanomyces</taxon>
    </lineage>
</organism>